<feature type="compositionally biased region" description="Polar residues" evidence="7">
    <location>
        <begin position="24"/>
        <end position="36"/>
    </location>
</feature>
<dbReference type="GO" id="GO:0005886">
    <property type="term" value="C:plasma membrane"/>
    <property type="evidence" value="ECO:0007669"/>
    <property type="project" value="UniProtKB-SubCell"/>
</dbReference>
<feature type="domain" description="ABC transporter" evidence="9">
    <location>
        <begin position="446"/>
        <end position="677"/>
    </location>
</feature>
<feature type="transmembrane region" description="Helical" evidence="8">
    <location>
        <begin position="182"/>
        <end position="207"/>
    </location>
</feature>
<evidence type="ECO:0000256" key="8">
    <source>
        <dbReference type="SAM" id="Phobius"/>
    </source>
</evidence>
<evidence type="ECO:0000256" key="3">
    <source>
        <dbReference type="ARBA" id="ARBA00022741"/>
    </source>
</evidence>
<comment type="subcellular location">
    <subcellularLocation>
        <location evidence="1">Cell membrane</location>
        <topology evidence="1">Multi-pass membrane protein</topology>
    </subcellularLocation>
</comment>
<dbReference type="PANTHER" id="PTHR24221">
    <property type="entry name" value="ATP-BINDING CASSETTE SUB-FAMILY B"/>
    <property type="match status" value="1"/>
</dbReference>
<proteinExistence type="predicted"/>
<keyword evidence="6 8" id="KW-0472">Membrane</keyword>
<feature type="transmembrane region" description="Helical" evidence="8">
    <location>
        <begin position="71"/>
        <end position="95"/>
    </location>
</feature>
<evidence type="ECO:0000256" key="1">
    <source>
        <dbReference type="ARBA" id="ARBA00004651"/>
    </source>
</evidence>
<dbReference type="AlphaFoldDB" id="A0A7D7KZF0"/>
<evidence type="ECO:0000259" key="10">
    <source>
        <dbReference type="PROSITE" id="PS50929"/>
    </source>
</evidence>
<dbReference type="PROSITE" id="PS50893">
    <property type="entry name" value="ABC_TRANSPORTER_2"/>
    <property type="match status" value="1"/>
</dbReference>
<dbReference type="Pfam" id="PF00005">
    <property type="entry name" value="ABC_tran"/>
    <property type="match status" value="1"/>
</dbReference>
<name>A0A7D7KZF0_KOCVA</name>
<evidence type="ECO:0000259" key="9">
    <source>
        <dbReference type="PROSITE" id="PS50893"/>
    </source>
</evidence>
<dbReference type="PANTHER" id="PTHR24221:SF654">
    <property type="entry name" value="ATP-BINDING CASSETTE SUB-FAMILY B MEMBER 6"/>
    <property type="match status" value="1"/>
</dbReference>
<dbReference type="SMART" id="SM00382">
    <property type="entry name" value="AAA"/>
    <property type="match status" value="1"/>
</dbReference>
<evidence type="ECO:0000313" key="12">
    <source>
        <dbReference type="Proteomes" id="UP000216825"/>
    </source>
</evidence>
<keyword evidence="2 8" id="KW-0812">Transmembrane</keyword>
<feature type="transmembrane region" description="Helical" evidence="8">
    <location>
        <begin position="311"/>
        <end position="343"/>
    </location>
</feature>
<evidence type="ECO:0000256" key="7">
    <source>
        <dbReference type="SAM" id="MobiDB-lite"/>
    </source>
</evidence>
<organism evidence="11 12">
    <name type="scientific">Kocuria varians</name>
    <name type="common">Micrococcus varians</name>
    <dbReference type="NCBI Taxonomy" id="1272"/>
    <lineage>
        <taxon>Bacteria</taxon>
        <taxon>Bacillati</taxon>
        <taxon>Actinomycetota</taxon>
        <taxon>Actinomycetes</taxon>
        <taxon>Micrococcales</taxon>
        <taxon>Micrococcaceae</taxon>
        <taxon>Kocuria</taxon>
    </lineage>
</organism>
<dbReference type="GO" id="GO:0005524">
    <property type="term" value="F:ATP binding"/>
    <property type="evidence" value="ECO:0007669"/>
    <property type="project" value="UniProtKB-KW"/>
</dbReference>
<feature type="transmembrane region" description="Helical" evidence="8">
    <location>
        <begin position="213"/>
        <end position="231"/>
    </location>
</feature>
<gene>
    <name evidence="11" type="ORF">CIB50_0002067</name>
</gene>
<dbReference type="SUPFAM" id="SSF90123">
    <property type="entry name" value="ABC transporter transmembrane region"/>
    <property type="match status" value="1"/>
</dbReference>
<evidence type="ECO:0000256" key="5">
    <source>
        <dbReference type="ARBA" id="ARBA00022989"/>
    </source>
</evidence>
<dbReference type="Gene3D" id="1.20.1560.10">
    <property type="entry name" value="ABC transporter type 1, transmembrane domain"/>
    <property type="match status" value="1"/>
</dbReference>
<dbReference type="EMBL" id="CP059343">
    <property type="protein sequence ID" value="QMS57330.1"/>
    <property type="molecule type" value="Genomic_DNA"/>
</dbReference>
<reference evidence="11" key="1">
    <citation type="submission" date="2017-08" db="EMBL/GenBank/DDBJ databases">
        <authorList>
            <person name="Minaev M."/>
            <person name="Kurbakov K.A."/>
            <person name="Solodovnikova G.I."/>
            <person name="Kuznetsova O.A."/>
            <person name="Lisitsyn A.B."/>
        </authorList>
    </citation>
    <scope>NUCLEOTIDE SEQUENCE</scope>
    <source>
        <strain evidence="11">80</strain>
    </source>
</reference>
<dbReference type="InterPro" id="IPR036640">
    <property type="entry name" value="ABC1_TM_sf"/>
</dbReference>
<dbReference type="EC" id="3.6.3.-" evidence="11"/>
<dbReference type="InterPro" id="IPR003593">
    <property type="entry name" value="AAA+_ATPase"/>
</dbReference>
<dbReference type="Proteomes" id="UP000216825">
    <property type="component" value="Chromosome"/>
</dbReference>
<evidence type="ECO:0000313" key="11">
    <source>
        <dbReference type="EMBL" id="QMS57330.1"/>
    </source>
</evidence>
<keyword evidence="5 8" id="KW-1133">Transmembrane helix</keyword>
<accession>A0A7D7KZF0</accession>
<evidence type="ECO:0000256" key="6">
    <source>
        <dbReference type="ARBA" id="ARBA00023136"/>
    </source>
</evidence>
<keyword evidence="11" id="KW-0378">Hydrolase</keyword>
<evidence type="ECO:0000256" key="2">
    <source>
        <dbReference type="ARBA" id="ARBA00022692"/>
    </source>
</evidence>
<dbReference type="InterPro" id="IPR003439">
    <property type="entry name" value="ABC_transporter-like_ATP-bd"/>
</dbReference>
<feature type="domain" description="ABC transmembrane type-1" evidence="10">
    <location>
        <begin position="72"/>
        <end position="361"/>
    </location>
</feature>
<evidence type="ECO:0000256" key="4">
    <source>
        <dbReference type="ARBA" id="ARBA00022840"/>
    </source>
</evidence>
<dbReference type="InterPro" id="IPR011527">
    <property type="entry name" value="ABC1_TM_dom"/>
</dbReference>
<reference evidence="11" key="2">
    <citation type="submission" date="2020-07" db="EMBL/GenBank/DDBJ databases">
        <title>Genome of starter culture bacteria Kocuria salsicia reveals its technological properties and safety for usage in meat industry.</title>
        <authorList>
            <person name="Michael M."/>
            <person name="Konstantin K."/>
            <person name="Evgenii K."/>
            <person name="Galina S."/>
            <person name="Oksana K."/>
            <person name="Andrei L."/>
        </authorList>
    </citation>
    <scope>NUCLEOTIDE SEQUENCE [LARGE SCALE GENOMIC DNA]</scope>
    <source>
        <strain evidence="11">80</strain>
    </source>
</reference>
<feature type="compositionally biased region" description="Low complexity" evidence="7">
    <location>
        <begin position="399"/>
        <end position="412"/>
    </location>
</feature>
<sequence>MVPPSGRPSDVGSAAAGAPFEGPASTSRDTANLSPVNLSPTNLPPTSLPPAGGRQVLGAVGRRLRPQLPRVVGSLLVLLASAGCGLVMPLVLGVVVDAVTGKVSHHPLIGDGDPWRVLAVLLVALVLGSALNGVGTAWSAGAADRVVASLREDAVAAALTLDQERAEALGSGEVVSRSSDDVAAVTSAVNTALPSAIAAVTGVVVTVAGMAGIHWAFALVLVVVTVPVYAWTVRRYLRQAPPLYRAERAQRAARAGVVLDAVRGGSVVRRFRAEGFVRRRLVVPSWLVSRLVVLTQIATTRLFGGVNLAEFLGLAALLGTTFVLLGTGAVTLGAATTAVLFFLRLYDPIGTALMMLDQLQSAYTSLGRIVALVGVGGADGAAGGSARTSADGNDDARGRAAASGPRRAARSAEAARPDEVLASSAPAGVVSADPAPADAPSDVPAVVVRELDVHYGPRRAVAGVSFEVARGTNVALVGASGAGKSTMAAVVAGVRTPTRGSVRVAGQDPHALPPAERARVVALVSQENHVFAGTLRENLTLAAPSATDDAVWEALSAVSLAEWAGQLSGGLDTRVSQEGLGDLRRQLLALARVALLAPEVVVLDEPVSRAARGEAEILARAVAAVCRERTAITVIHHLDQAALCDRILVMERGAVVEDGAHEQLLHGGGRYAELWAASHADEHRAG</sequence>
<dbReference type="GO" id="GO:0016887">
    <property type="term" value="F:ATP hydrolysis activity"/>
    <property type="evidence" value="ECO:0007669"/>
    <property type="project" value="InterPro"/>
</dbReference>
<feature type="region of interest" description="Disordered" evidence="7">
    <location>
        <begin position="383"/>
        <end position="420"/>
    </location>
</feature>
<dbReference type="GO" id="GO:0034040">
    <property type="term" value="F:ATPase-coupled lipid transmembrane transporter activity"/>
    <property type="evidence" value="ECO:0007669"/>
    <property type="project" value="TreeGrafter"/>
</dbReference>
<protein>
    <submittedName>
        <fullName evidence="11">Multidrug efflux ATP-binding/permease protein</fullName>
        <ecNumber evidence="11">3.6.3.-</ecNumber>
    </submittedName>
</protein>
<dbReference type="GO" id="GO:0140359">
    <property type="term" value="F:ABC-type transporter activity"/>
    <property type="evidence" value="ECO:0007669"/>
    <property type="project" value="InterPro"/>
</dbReference>
<dbReference type="KEGG" id="kvr:CIB50_0002067"/>
<dbReference type="InterPro" id="IPR039421">
    <property type="entry name" value="Type_1_exporter"/>
</dbReference>
<keyword evidence="3" id="KW-0547">Nucleotide-binding</keyword>
<dbReference type="InterPro" id="IPR027417">
    <property type="entry name" value="P-loop_NTPase"/>
</dbReference>
<dbReference type="Pfam" id="PF00664">
    <property type="entry name" value="ABC_membrane"/>
    <property type="match status" value="1"/>
</dbReference>
<keyword evidence="4 11" id="KW-0067">ATP-binding</keyword>
<feature type="region of interest" description="Disordered" evidence="7">
    <location>
        <begin position="1"/>
        <end position="54"/>
    </location>
</feature>
<dbReference type="SUPFAM" id="SSF52540">
    <property type="entry name" value="P-loop containing nucleoside triphosphate hydrolases"/>
    <property type="match status" value="1"/>
</dbReference>
<dbReference type="PROSITE" id="PS50929">
    <property type="entry name" value="ABC_TM1F"/>
    <property type="match status" value="1"/>
</dbReference>
<dbReference type="Gene3D" id="3.40.50.300">
    <property type="entry name" value="P-loop containing nucleotide triphosphate hydrolases"/>
    <property type="match status" value="1"/>
</dbReference>
<keyword evidence="12" id="KW-1185">Reference proteome</keyword>
<feature type="transmembrane region" description="Helical" evidence="8">
    <location>
        <begin position="115"/>
        <end position="135"/>
    </location>
</feature>